<accession>A0ABY4F4P6</accession>
<reference evidence="1 2" key="1">
    <citation type="submission" date="2022-04" db="EMBL/GenBank/DDBJ databases">
        <title>Hymenobacter sp. isolated from the air.</title>
        <authorList>
            <person name="Won M."/>
            <person name="Lee C.-M."/>
            <person name="Woen H.-Y."/>
            <person name="Kwon S.-W."/>
        </authorList>
    </citation>
    <scope>NUCLEOTIDE SEQUENCE [LARGE SCALE GENOMIC DNA]</scope>
    <source>
        <strain evidence="2">5116 S-27</strain>
    </source>
</reference>
<evidence type="ECO:0008006" key="3">
    <source>
        <dbReference type="Google" id="ProtNLM"/>
    </source>
</evidence>
<organism evidence="1 2">
    <name type="scientific">Hymenobacter cellulosivorans</name>
    <dbReference type="NCBI Taxonomy" id="2932249"/>
    <lineage>
        <taxon>Bacteria</taxon>
        <taxon>Pseudomonadati</taxon>
        <taxon>Bacteroidota</taxon>
        <taxon>Cytophagia</taxon>
        <taxon>Cytophagales</taxon>
        <taxon>Hymenobacteraceae</taxon>
        <taxon>Hymenobacter</taxon>
    </lineage>
</organism>
<sequence length="143" mass="16467">MFLEELYSSVGKLFLEIHYQAEGPWIYADWVGYPTSGNVLKGARAYLDQMQRQRCVAVLNDNRHLVGGWNASLDWLEREWIPYAVQTGLKFWAHLDNPDAFSQESAAALRERVNGRFQIELFDNLPAAQAWLRACLVGRVHEL</sequence>
<protein>
    <recommendedName>
        <fullName evidence="3">STAS/SEC14 domain-containing protein</fullName>
    </recommendedName>
</protein>
<evidence type="ECO:0000313" key="2">
    <source>
        <dbReference type="Proteomes" id="UP000831785"/>
    </source>
</evidence>
<gene>
    <name evidence="1" type="ORF">MUN80_14120</name>
</gene>
<dbReference type="RefSeq" id="WP_244713913.1">
    <property type="nucleotide sequence ID" value="NZ_CP095049.1"/>
</dbReference>
<name>A0ABY4F4P6_9BACT</name>
<dbReference type="Proteomes" id="UP000831785">
    <property type="component" value="Chromosome"/>
</dbReference>
<evidence type="ECO:0000313" key="1">
    <source>
        <dbReference type="EMBL" id="UOQ50894.1"/>
    </source>
</evidence>
<keyword evidence="2" id="KW-1185">Reference proteome</keyword>
<proteinExistence type="predicted"/>
<dbReference type="EMBL" id="CP095049">
    <property type="protein sequence ID" value="UOQ50894.1"/>
    <property type="molecule type" value="Genomic_DNA"/>
</dbReference>